<evidence type="ECO:0000313" key="6">
    <source>
        <dbReference type="EMBL" id="GAG29455.1"/>
    </source>
</evidence>
<feature type="non-terminal residue" evidence="6">
    <location>
        <position position="119"/>
    </location>
</feature>
<evidence type="ECO:0000256" key="3">
    <source>
        <dbReference type="ARBA" id="ARBA00023163"/>
    </source>
</evidence>
<keyword evidence="2" id="KW-0238">DNA-binding</keyword>
<proteinExistence type="predicted"/>
<dbReference type="PANTHER" id="PTHR30437:SF4">
    <property type="entry name" value="TRANSCRIPTION ELONGATION FACTOR GREA"/>
    <property type="match status" value="1"/>
</dbReference>
<keyword evidence="3" id="KW-0804">Transcription</keyword>
<dbReference type="InterPro" id="IPR022691">
    <property type="entry name" value="Tscrpt_elong_fac_GreA/B_N"/>
</dbReference>
<dbReference type="GO" id="GO:0006354">
    <property type="term" value="P:DNA-templated transcription elongation"/>
    <property type="evidence" value="ECO:0007669"/>
    <property type="project" value="TreeGrafter"/>
</dbReference>
<dbReference type="Pfam" id="PF03449">
    <property type="entry name" value="GreA_GreB_N"/>
    <property type="match status" value="1"/>
</dbReference>
<protein>
    <recommendedName>
        <fullName evidence="7">Transcription elongation factor GreA/GreB N-terminal domain-containing protein</fullName>
    </recommendedName>
</protein>
<dbReference type="Gene3D" id="3.10.50.30">
    <property type="entry name" value="Transcription elongation factor, GreA/GreB, C-terminal domain"/>
    <property type="match status" value="1"/>
</dbReference>
<dbReference type="EMBL" id="BARS01049081">
    <property type="protein sequence ID" value="GAG29455.1"/>
    <property type="molecule type" value="Genomic_DNA"/>
</dbReference>
<dbReference type="InterPro" id="IPR023459">
    <property type="entry name" value="Tscrpt_elong_fac_GreA/B_fam"/>
</dbReference>
<dbReference type="GO" id="GO:0003677">
    <property type="term" value="F:DNA binding"/>
    <property type="evidence" value="ECO:0007669"/>
    <property type="project" value="UniProtKB-KW"/>
</dbReference>
<evidence type="ECO:0000256" key="2">
    <source>
        <dbReference type="ARBA" id="ARBA00023125"/>
    </source>
</evidence>
<feature type="domain" description="Transcription elongation factor GreA/GreB C-terminal" evidence="4">
    <location>
        <begin position="82"/>
        <end position="119"/>
    </location>
</feature>
<evidence type="ECO:0000256" key="1">
    <source>
        <dbReference type="ARBA" id="ARBA00023015"/>
    </source>
</evidence>
<dbReference type="InterPro" id="IPR001437">
    <property type="entry name" value="Tscrpt_elong_fac_GreA/B_C"/>
</dbReference>
<reference evidence="6" key="1">
    <citation type="journal article" date="2014" name="Front. Microbiol.">
        <title>High frequency of phylogenetically diverse reductive dehalogenase-homologous genes in deep subseafloor sedimentary metagenomes.</title>
        <authorList>
            <person name="Kawai M."/>
            <person name="Futagami T."/>
            <person name="Toyoda A."/>
            <person name="Takaki Y."/>
            <person name="Nishi S."/>
            <person name="Hori S."/>
            <person name="Arai W."/>
            <person name="Tsubouchi T."/>
            <person name="Morono Y."/>
            <person name="Uchiyama I."/>
            <person name="Ito T."/>
            <person name="Fujiyama A."/>
            <person name="Inagaki F."/>
            <person name="Takami H."/>
        </authorList>
    </citation>
    <scope>NUCLEOTIDE SEQUENCE</scope>
    <source>
        <strain evidence="6">Expedition CK06-06</strain>
    </source>
</reference>
<dbReference type="InterPro" id="IPR036805">
    <property type="entry name" value="Tscrpt_elong_fac_GreA/B_N_sf"/>
</dbReference>
<dbReference type="Pfam" id="PF01272">
    <property type="entry name" value="GreA_GreB"/>
    <property type="match status" value="1"/>
</dbReference>
<feature type="domain" description="Transcription elongation factor GreA/GreB N-terminal" evidence="5">
    <location>
        <begin position="5"/>
        <end position="73"/>
    </location>
</feature>
<dbReference type="AlphaFoldDB" id="X0WFM9"/>
<evidence type="ECO:0000259" key="5">
    <source>
        <dbReference type="Pfam" id="PF03449"/>
    </source>
</evidence>
<dbReference type="Gene3D" id="1.10.287.180">
    <property type="entry name" value="Transcription elongation factor, GreA/GreB, N-terminal domain"/>
    <property type="match status" value="1"/>
</dbReference>
<evidence type="ECO:0008006" key="7">
    <source>
        <dbReference type="Google" id="ProtNLM"/>
    </source>
</evidence>
<dbReference type="PIRSF" id="PIRSF006092">
    <property type="entry name" value="GreA_GreB"/>
    <property type="match status" value="1"/>
</dbReference>
<accession>X0WFM9</accession>
<dbReference type="FunFam" id="1.10.287.180:FF:000001">
    <property type="entry name" value="Transcription elongation factor GreA"/>
    <property type="match status" value="1"/>
</dbReference>
<comment type="caution">
    <text evidence="6">The sequence shown here is derived from an EMBL/GenBank/DDBJ whole genome shotgun (WGS) entry which is preliminary data.</text>
</comment>
<gene>
    <name evidence="6" type="ORF">S01H1_73455</name>
</gene>
<keyword evidence="1" id="KW-0805">Transcription regulation</keyword>
<dbReference type="PANTHER" id="PTHR30437">
    <property type="entry name" value="TRANSCRIPTION ELONGATION FACTOR GREA"/>
    <property type="match status" value="1"/>
</dbReference>
<sequence length="119" mass="13452">MSDQIPMTRIGYDKIKADLDQLHNVELPEILERLKLAREEGDLSENAEYHGAQDSRAMMEARINLLRDKLSRALLVDPSKLPKDEIGFGSTVRVKDLEFGDEEEFTLVGAGEEDYDTGK</sequence>
<dbReference type="SUPFAM" id="SSF46557">
    <property type="entry name" value="GreA transcript cleavage protein, N-terminal domain"/>
    <property type="match status" value="1"/>
</dbReference>
<dbReference type="InterPro" id="IPR036953">
    <property type="entry name" value="GreA/GreB_C_sf"/>
</dbReference>
<name>X0WFM9_9ZZZZ</name>
<organism evidence="6">
    <name type="scientific">marine sediment metagenome</name>
    <dbReference type="NCBI Taxonomy" id="412755"/>
    <lineage>
        <taxon>unclassified sequences</taxon>
        <taxon>metagenomes</taxon>
        <taxon>ecological metagenomes</taxon>
    </lineage>
</organism>
<dbReference type="GO" id="GO:0070063">
    <property type="term" value="F:RNA polymerase binding"/>
    <property type="evidence" value="ECO:0007669"/>
    <property type="project" value="InterPro"/>
</dbReference>
<dbReference type="GO" id="GO:0032784">
    <property type="term" value="P:regulation of DNA-templated transcription elongation"/>
    <property type="evidence" value="ECO:0007669"/>
    <property type="project" value="InterPro"/>
</dbReference>
<evidence type="ECO:0000259" key="4">
    <source>
        <dbReference type="Pfam" id="PF01272"/>
    </source>
</evidence>